<dbReference type="GO" id="GO:0000271">
    <property type="term" value="P:polysaccharide biosynthetic process"/>
    <property type="evidence" value="ECO:0007669"/>
    <property type="project" value="TreeGrafter"/>
</dbReference>
<dbReference type="GO" id="GO:0008483">
    <property type="term" value="F:transaminase activity"/>
    <property type="evidence" value="ECO:0007669"/>
    <property type="project" value="TreeGrafter"/>
</dbReference>
<dbReference type="InterPro" id="IPR015422">
    <property type="entry name" value="PyrdxlP-dep_Trfase_small"/>
</dbReference>
<feature type="modified residue" description="N6-(pyridoxal phosphate)lysine" evidence="2">
    <location>
        <position position="204"/>
    </location>
</feature>
<dbReference type="CDD" id="cd00616">
    <property type="entry name" value="AHBA_syn"/>
    <property type="match status" value="1"/>
</dbReference>
<dbReference type="Pfam" id="PF01041">
    <property type="entry name" value="DegT_DnrJ_EryC1"/>
    <property type="match status" value="1"/>
</dbReference>
<dbReference type="PANTHER" id="PTHR30244">
    <property type="entry name" value="TRANSAMINASE"/>
    <property type="match status" value="1"/>
</dbReference>
<gene>
    <name evidence="4" type="ORF">A2493_01835</name>
</gene>
<evidence type="ECO:0000256" key="2">
    <source>
        <dbReference type="PIRSR" id="PIRSR000390-2"/>
    </source>
</evidence>
<dbReference type="NCBIfam" id="TIGR03588">
    <property type="entry name" value="PseC"/>
    <property type="match status" value="1"/>
</dbReference>
<dbReference type="EMBL" id="MFQW01000054">
    <property type="protein sequence ID" value="OGH84941.1"/>
    <property type="molecule type" value="Genomic_DNA"/>
</dbReference>
<feature type="active site" description="Proton acceptor" evidence="1">
    <location>
        <position position="204"/>
    </location>
</feature>
<comment type="caution">
    <text evidence="4">The sequence shown here is derived from an EMBL/GenBank/DDBJ whole genome shotgun (WGS) entry which is preliminary data.</text>
</comment>
<organism evidence="4 5">
    <name type="scientific">Candidatus Magasanikbacteria bacterium RIFOXYC12_FULL_33_11</name>
    <dbReference type="NCBI Taxonomy" id="1798701"/>
    <lineage>
        <taxon>Bacteria</taxon>
        <taxon>Candidatus Magasanikiibacteriota</taxon>
    </lineage>
</organism>
<dbReference type="Gene3D" id="3.90.1150.10">
    <property type="entry name" value="Aspartate Aminotransferase, domain 1"/>
    <property type="match status" value="1"/>
</dbReference>
<dbReference type="InterPro" id="IPR015421">
    <property type="entry name" value="PyrdxlP-dep_Trfase_major"/>
</dbReference>
<dbReference type="InterPro" id="IPR020026">
    <property type="entry name" value="PseC"/>
</dbReference>
<dbReference type="PIRSF" id="PIRSF000390">
    <property type="entry name" value="PLP_StrS"/>
    <property type="match status" value="1"/>
</dbReference>
<dbReference type="GO" id="GO:0030170">
    <property type="term" value="F:pyridoxal phosphate binding"/>
    <property type="evidence" value="ECO:0007669"/>
    <property type="project" value="TreeGrafter"/>
</dbReference>
<name>A0A1F6NM06_9BACT</name>
<evidence type="ECO:0000313" key="5">
    <source>
        <dbReference type="Proteomes" id="UP000178349"/>
    </source>
</evidence>
<accession>A0A1F6NM06</accession>
<evidence type="ECO:0000256" key="1">
    <source>
        <dbReference type="PIRSR" id="PIRSR000390-1"/>
    </source>
</evidence>
<dbReference type="InterPro" id="IPR000653">
    <property type="entry name" value="DegT/StrS_aminotransferase"/>
</dbReference>
<dbReference type="AlphaFoldDB" id="A0A1F6NM06"/>
<sequence>MKILNQSNNKENLSIPYGKQFINDDDIESVISVLKSDYLTQGPMVAKFEEKFAKYVGAKYAVVVSNGTAALHLSALALGVNDKSKVITTPITFAASANCIRYCGGEVVFSDINGSTATIDLIALRKLLQTSTKGTYQGIIPVDLAGYPINMEEVKKIADEFGLWIIEDACHSPGGYFTDSKGIKQFCGNGNYADLTVFSFHPVKHITTGEGGMITTNNEDLYKKLLLLRTHGITKDSNILTENHGGWYYEMQELGFNYRLPDILCALGISQLQRSDENIKKRKEIADTYDQVFENVEEIEIVSGNNKELLNNGISHAYHLYIIRTKKRKELYNYLREHNIFVQVHYIPLNIMPYYKTLGHKKGDMPVAEKYYEECLSLPMYPSLKKEEQKFVIEKILEFIKK</sequence>
<reference evidence="4 5" key="1">
    <citation type="journal article" date="2016" name="Nat. Commun.">
        <title>Thousands of microbial genomes shed light on interconnected biogeochemical processes in an aquifer system.</title>
        <authorList>
            <person name="Anantharaman K."/>
            <person name="Brown C.T."/>
            <person name="Hug L.A."/>
            <person name="Sharon I."/>
            <person name="Castelle C.J."/>
            <person name="Probst A.J."/>
            <person name="Thomas B.C."/>
            <person name="Singh A."/>
            <person name="Wilkins M.J."/>
            <person name="Karaoz U."/>
            <person name="Brodie E.L."/>
            <person name="Williams K.H."/>
            <person name="Hubbard S.S."/>
            <person name="Banfield J.F."/>
        </authorList>
    </citation>
    <scope>NUCLEOTIDE SEQUENCE [LARGE SCALE GENOMIC DNA]</scope>
</reference>
<keyword evidence="2 3" id="KW-0663">Pyridoxal phosphate</keyword>
<dbReference type="PANTHER" id="PTHR30244:SF34">
    <property type="entry name" value="DTDP-4-AMINO-4,6-DIDEOXYGALACTOSE TRANSAMINASE"/>
    <property type="match status" value="1"/>
</dbReference>
<dbReference type="InterPro" id="IPR015424">
    <property type="entry name" value="PyrdxlP-dep_Trfase"/>
</dbReference>
<protein>
    <submittedName>
        <fullName evidence="4">UDP-4-amino-4, 6-dideoxy-N-acetyl-beta-L-altrosamine transaminase</fullName>
    </submittedName>
</protein>
<evidence type="ECO:0000313" key="4">
    <source>
        <dbReference type="EMBL" id="OGH84941.1"/>
    </source>
</evidence>
<dbReference type="Gene3D" id="3.40.640.10">
    <property type="entry name" value="Type I PLP-dependent aspartate aminotransferase-like (Major domain)"/>
    <property type="match status" value="1"/>
</dbReference>
<dbReference type="SUPFAM" id="SSF53383">
    <property type="entry name" value="PLP-dependent transferases"/>
    <property type="match status" value="1"/>
</dbReference>
<proteinExistence type="inferred from homology"/>
<evidence type="ECO:0000256" key="3">
    <source>
        <dbReference type="RuleBase" id="RU004508"/>
    </source>
</evidence>
<comment type="similarity">
    <text evidence="3">Belongs to the DegT/DnrJ/EryC1 family.</text>
</comment>
<dbReference type="Proteomes" id="UP000178349">
    <property type="component" value="Unassembled WGS sequence"/>
</dbReference>